<protein>
    <submittedName>
        <fullName evidence="1">Uncharacterized protein</fullName>
    </submittedName>
</protein>
<name>A0A9D7E3T7_9PROT</name>
<gene>
    <name evidence="1" type="ORF">IPH26_09875</name>
</gene>
<accession>A0A9D7E3T7</accession>
<dbReference type="AlphaFoldDB" id="A0A9D7E3T7"/>
<evidence type="ECO:0000313" key="1">
    <source>
        <dbReference type="EMBL" id="MBK6973227.1"/>
    </source>
</evidence>
<dbReference type="Proteomes" id="UP000807785">
    <property type="component" value="Unassembled WGS sequence"/>
</dbReference>
<evidence type="ECO:0000313" key="2">
    <source>
        <dbReference type="Proteomes" id="UP000807785"/>
    </source>
</evidence>
<organism evidence="1 2">
    <name type="scientific">Candidatus Methylophosphatis roskildensis</name>
    <dbReference type="NCBI Taxonomy" id="2899263"/>
    <lineage>
        <taxon>Bacteria</taxon>
        <taxon>Pseudomonadati</taxon>
        <taxon>Pseudomonadota</taxon>
        <taxon>Betaproteobacteria</taxon>
        <taxon>Nitrosomonadales</taxon>
        <taxon>Sterolibacteriaceae</taxon>
        <taxon>Candidatus Methylophosphatis</taxon>
    </lineage>
</organism>
<sequence length="326" mass="35128">MLKIAQVVGNTFMGSQIYTDGKWYPVSGVLGADDVLKLQGAGFTWDMKRIIGGTVSSPNCNAAIATDSQSLKKVALNIEPPKHENPTDKLDLWSAGQGNLALLHVLGLERDKIRSDPKKSHFPNDACYYGAISAAFSQTAQASVIEPLNELAVEITTTGLGNMPTESPVADALMKFVLDVGAAYFKKNDLNVAIARSVVERTIGYILPILAAKDPDNPPESLASMTEKLSAYDVRKLIDEEGVVTRASSGTNRNSKDYKSKSAPLTSSTIKWYFSPTSHYLSAYITADCGPANNGLYLVRFKIEESLGFGRSPVADTVEILSLGTK</sequence>
<comment type="caution">
    <text evidence="1">The sequence shown here is derived from an EMBL/GenBank/DDBJ whole genome shotgun (WGS) entry which is preliminary data.</text>
</comment>
<dbReference type="EMBL" id="JADJEV010000003">
    <property type="protein sequence ID" value="MBK6973227.1"/>
    <property type="molecule type" value="Genomic_DNA"/>
</dbReference>
<reference evidence="1" key="1">
    <citation type="submission" date="2020-10" db="EMBL/GenBank/DDBJ databases">
        <title>Connecting structure to function with the recovery of over 1000 high-quality activated sludge metagenome-assembled genomes encoding full-length rRNA genes using long-read sequencing.</title>
        <authorList>
            <person name="Singleton C.M."/>
            <person name="Petriglieri F."/>
            <person name="Kristensen J.M."/>
            <person name="Kirkegaard R.H."/>
            <person name="Michaelsen T.Y."/>
            <person name="Andersen M.H."/>
            <person name="Karst S.M."/>
            <person name="Dueholm M.S."/>
            <person name="Nielsen P.H."/>
            <person name="Albertsen M."/>
        </authorList>
    </citation>
    <scope>NUCLEOTIDE SEQUENCE</scope>
    <source>
        <strain evidence="1">Bjer_18-Q3-R1-45_BAT3C.347</strain>
    </source>
</reference>
<proteinExistence type="predicted"/>